<feature type="region of interest" description="Disordered" evidence="2">
    <location>
        <begin position="210"/>
        <end position="244"/>
    </location>
</feature>
<dbReference type="InterPro" id="IPR038765">
    <property type="entry name" value="Papain-like_cys_pep_sf"/>
</dbReference>
<comment type="caution">
    <text evidence="4">The sequence shown here is derived from an EMBL/GenBank/DDBJ whole genome shotgun (WGS) entry which is preliminary data.</text>
</comment>
<protein>
    <recommendedName>
        <fullName evidence="3">UFSP1/2/DUB catalytic domain-containing protein</fullName>
    </recommendedName>
</protein>
<feature type="compositionally biased region" description="Basic residues" evidence="2">
    <location>
        <begin position="210"/>
        <end position="220"/>
    </location>
</feature>
<organism evidence="4 5">
    <name type="scientific">Lagenidium giganteum</name>
    <dbReference type="NCBI Taxonomy" id="4803"/>
    <lineage>
        <taxon>Eukaryota</taxon>
        <taxon>Sar</taxon>
        <taxon>Stramenopiles</taxon>
        <taxon>Oomycota</taxon>
        <taxon>Peronosporomycetes</taxon>
        <taxon>Pythiales</taxon>
        <taxon>Pythiaceae</taxon>
    </lineage>
</organism>
<dbReference type="EMBL" id="DAKRPA010000039">
    <property type="protein sequence ID" value="DBA01922.1"/>
    <property type="molecule type" value="Genomic_DNA"/>
</dbReference>
<name>A0AAV2Z8E6_9STRA</name>
<proteinExistence type="predicted"/>
<evidence type="ECO:0000256" key="2">
    <source>
        <dbReference type="SAM" id="MobiDB-lite"/>
    </source>
</evidence>
<dbReference type="Proteomes" id="UP001146120">
    <property type="component" value="Unassembled WGS sequence"/>
</dbReference>
<evidence type="ECO:0000259" key="3">
    <source>
        <dbReference type="Pfam" id="PF07910"/>
    </source>
</evidence>
<dbReference type="GO" id="GO:0071567">
    <property type="term" value="F:deUFMylase activity"/>
    <property type="evidence" value="ECO:0007669"/>
    <property type="project" value="TreeGrafter"/>
</dbReference>
<dbReference type="AlphaFoldDB" id="A0AAV2Z8E6"/>
<dbReference type="Gene3D" id="3.90.70.130">
    <property type="match status" value="1"/>
</dbReference>
<dbReference type="SUPFAM" id="SSF54001">
    <property type="entry name" value="Cysteine proteinases"/>
    <property type="match status" value="1"/>
</dbReference>
<feature type="domain" description="UFSP1/2/DUB catalytic" evidence="3">
    <location>
        <begin position="437"/>
        <end position="630"/>
    </location>
</feature>
<sequence length="638" mass="69022">MRVPSTLLRSLAKHADDDAEDIREGVALGTHGVGDAPTALWGVLRSAPALSNAFMLCRLAFIDSHETQGYLPGGISALAQRDDSLVFVFVRSTHKIQVFEKQADGALTPVDVEVVECAHASEFMSAVGVTALRCGAQLSRSSPTDLLDEVARWQTQLSSPNSTFFQFLSSADQAIFTTDGKQLAPATNGSSNVTLKSLLRIDVGDVKKTSAKSKKSKKKAQANALDAWDADDSKGAKANSTGAGTGATTKLKTLEYGDMHNVLLLQSLLPTPGQSAAAPILTIPVASQAPSNSTSYCHVDTIVFLPATSGIQEAVVAIRDRLHAQLVASFASLESAITAGSSKASCVVSSHHVALLGACFPLTVVSIEAEDKPNEQLGIQIEAERKRLHHLFFQPDNQPLLLPQRCSLVRQASMLEELDVLINVHEGLPPSGVPQGKQYLVAGFYGYYHYMQQQMNDKGWGCAYRSLQTLASWLYLNNYSDRATLTHQDIQRTLVKIGDKPSSFVNSREWIGSMEVGYVLDELYGISFRSMHMSSGAQLVDHAQELKAHFLQQGTPVMMGGANLAFTLLGIDFNEATGECAFLILDPHYVGADDLEIIQTKTMALEGYKAVPCGWRKASSFAKNSFYNLCLPQRPQAI</sequence>
<dbReference type="InterPro" id="IPR012462">
    <property type="entry name" value="UFSP1/2_DUB_cat"/>
</dbReference>
<evidence type="ECO:0000256" key="1">
    <source>
        <dbReference type="ARBA" id="ARBA00022801"/>
    </source>
</evidence>
<evidence type="ECO:0000313" key="5">
    <source>
        <dbReference type="Proteomes" id="UP001146120"/>
    </source>
</evidence>
<keyword evidence="1" id="KW-0378">Hydrolase</keyword>
<keyword evidence="5" id="KW-1185">Reference proteome</keyword>
<evidence type="ECO:0000313" key="4">
    <source>
        <dbReference type="EMBL" id="DBA01922.1"/>
    </source>
</evidence>
<dbReference type="Pfam" id="PF07910">
    <property type="entry name" value="Peptidase_C78"/>
    <property type="match status" value="1"/>
</dbReference>
<reference evidence="4" key="2">
    <citation type="journal article" date="2023" name="Microbiol Resour">
        <title>Decontamination and Annotation of the Draft Genome Sequence of the Oomycete Lagenidium giganteum ARSEF 373.</title>
        <authorList>
            <person name="Morgan W.R."/>
            <person name="Tartar A."/>
        </authorList>
    </citation>
    <scope>NUCLEOTIDE SEQUENCE</scope>
    <source>
        <strain evidence="4">ARSEF 373</strain>
    </source>
</reference>
<accession>A0AAV2Z8E6</accession>
<dbReference type="PANTHER" id="PTHR48153:SF2">
    <property type="entry name" value="UFM1-SPECIFIC PROTEASE 2"/>
    <property type="match status" value="1"/>
</dbReference>
<dbReference type="PANTHER" id="PTHR48153">
    <property type="entry name" value="UFM1-SPECIFIC PROTEASE 2"/>
    <property type="match status" value="1"/>
</dbReference>
<reference evidence="4" key="1">
    <citation type="submission" date="2022-11" db="EMBL/GenBank/DDBJ databases">
        <authorList>
            <person name="Morgan W.R."/>
            <person name="Tartar A."/>
        </authorList>
    </citation>
    <scope>NUCLEOTIDE SEQUENCE</scope>
    <source>
        <strain evidence="4">ARSEF 373</strain>
    </source>
</reference>
<gene>
    <name evidence="4" type="ORF">N0F65_005111</name>
</gene>